<dbReference type="NCBIfam" id="TIGR00552">
    <property type="entry name" value="nadE"/>
    <property type="match status" value="1"/>
</dbReference>
<feature type="binding site" evidence="8">
    <location>
        <position position="39"/>
    </location>
    <ligand>
        <name>Mg(2+)</name>
        <dbReference type="ChEBI" id="CHEBI:18420"/>
    </ligand>
</feature>
<gene>
    <name evidence="8 13" type="primary">nadE</name>
    <name evidence="13" type="ORF">SBF1_190013</name>
</gene>
<feature type="binding site" evidence="8">
    <location>
        <begin position="33"/>
        <end position="40"/>
    </location>
    <ligand>
        <name>ATP</name>
        <dbReference type="ChEBI" id="CHEBI:30616"/>
    </ligand>
</feature>
<organism evidence="13 14">
    <name type="scientific">Candidatus Desulfosporosinus infrequens</name>
    <dbReference type="NCBI Taxonomy" id="2043169"/>
    <lineage>
        <taxon>Bacteria</taxon>
        <taxon>Bacillati</taxon>
        <taxon>Bacillota</taxon>
        <taxon>Clostridia</taxon>
        <taxon>Eubacteriales</taxon>
        <taxon>Desulfitobacteriaceae</taxon>
        <taxon>Desulfosporosinus</taxon>
    </lineage>
</organism>
<evidence type="ECO:0000256" key="1">
    <source>
        <dbReference type="ARBA" id="ARBA00005859"/>
    </source>
</evidence>
<evidence type="ECO:0000256" key="4">
    <source>
        <dbReference type="ARBA" id="ARBA00022741"/>
    </source>
</evidence>
<accession>A0A2U3KEK6</accession>
<name>A0A2U3KEK6_9FIRM</name>
<feature type="binding site" evidence="8">
    <location>
        <position position="143"/>
    </location>
    <ligand>
        <name>ATP</name>
        <dbReference type="ChEBI" id="CHEBI:30616"/>
    </ligand>
</feature>
<dbReference type="Pfam" id="PF02540">
    <property type="entry name" value="NAD_synthase"/>
    <property type="match status" value="1"/>
</dbReference>
<dbReference type="PANTHER" id="PTHR23090:SF9">
    <property type="entry name" value="GLUTAMINE-DEPENDENT NAD(+) SYNTHETASE"/>
    <property type="match status" value="1"/>
</dbReference>
<feature type="binding site" description="in other chain" evidence="8">
    <location>
        <begin position="240"/>
        <end position="241"/>
    </location>
    <ligand>
        <name>deamido-NAD(+)</name>
        <dbReference type="ChEBI" id="CHEBI:58437"/>
        <note>ligand shared between two neighboring subunits</note>
    </ligand>
</feature>
<keyword evidence="5 8" id="KW-0067">ATP-binding</keyword>
<evidence type="ECO:0000256" key="6">
    <source>
        <dbReference type="ARBA" id="ARBA00022842"/>
    </source>
</evidence>
<comment type="subunit">
    <text evidence="8">Homodimer.</text>
</comment>
<keyword evidence="2 8" id="KW-0436">Ligase</keyword>
<evidence type="ECO:0000313" key="13">
    <source>
        <dbReference type="EMBL" id="SPF38079.1"/>
    </source>
</evidence>
<dbReference type="HAMAP" id="MF_00193">
    <property type="entry name" value="NadE_ammonia_dep"/>
    <property type="match status" value="1"/>
</dbReference>
<dbReference type="Proteomes" id="UP000238916">
    <property type="component" value="Unassembled WGS sequence"/>
</dbReference>
<comment type="similarity">
    <text evidence="1 8 9">Belongs to the NAD synthetase family.</text>
</comment>
<evidence type="ECO:0000256" key="8">
    <source>
        <dbReference type="HAMAP-Rule" id="MF_00193"/>
    </source>
</evidence>
<dbReference type="EC" id="6.3.1.5" evidence="8 10"/>
<evidence type="ECO:0000313" key="14">
    <source>
        <dbReference type="Proteomes" id="UP000238916"/>
    </source>
</evidence>
<dbReference type="SUPFAM" id="SSF52402">
    <property type="entry name" value="Adenine nucleotide alpha hydrolases-like"/>
    <property type="match status" value="1"/>
</dbReference>
<evidence type="ECO:0000256" key="10">
    <source>
        <dbReference type="RuleBase" id="RU003812"/>
    </source>
</evidence>
<dbReference type="GO" id="GO:0005737">
    <property type="term" value="C:cytoplasm"/>
    <property type="evidence" value="ECO:0007669"/>
    <property type="project" value="InterPro"/>
</dbReference>
<evidence type="ECO:0000256" key="9">
    <source>
        <dbReference type="RuleBase" id="RU003811"/>
    </source>
</evidence>
<dbReference type="UniPathway" id="UPA00253">
    <property type="reaction ID" value="UER00333"/>
</dbReference>
<feature type="binding site" evidence="8">
    <location>
        <position position="163"/>
    </location>
    <ligand>
        <name>deamido-NAD(+)</name>
        <dbReference type="ChEBI" id="CHEBI:58437"/>
        <note>ligand shared between two neighboring subunits</note>
    </ligand>
</feature>
<evidence type="ECO:0000256" key="7">
    <source>
        <dbReference type="ARBA" id="ARBA00023027"/>
    </source>
</evidence>
<feature type="region of interest" description="Disordered" evidence="11">
    <location>
        <begin position="234"/>
        <end position="257"/>
    </location>
</feature>
<evidence type="ECO:0000256" key="3">
    <source>
        <dbReference type="ARBA" id="ARBA00022723"/>
    </source>
</evidence>
<evidence type="ECO:0000256" key="5">
    <source>
        <dbReference type="ARBA" id="ARBA00022840"/>
    </source>
</evidence>
<comment type="catalytic activity">
    <reaction evidence="8 10">
        <text>deamido-NAD(+) + NH4(+) + ATP = AMP + diphosphate + NAD(+) + H(+)</text>
        <dbReference type="Rhea" id="RHEA:21188"/>
        <dbReference type="ChEBI" id="CHEBI:15378"/>
        <dbReference type="ChEBI" id="CHEBI:28938"/>
        <dbReference type="ChEBI" id="CHEBI:30616"/>
        <dbReference type="ChEBI" id="CHEBI:33019"/>
        <dbReference type="ChEBI" id="CHEBI:57540"/>
        <dbReference type="ChEBI" id="CHEBI:58437"/>
        <dbReference type="ChEBI" id="CHEBI:456215"/>
        <dbReference type="EC" id="6.3.1.5"/>
    </reaction>
</comment>
<dbReference type="PANTHER" id="PTHR23090">
    <property type="entry name" value="NH 3 /GLUTAMINE-DEPENDENT NAD + SYNTHETASE"/>
    <property type="match status" value="1"/>
</dbReference>
<dbReference type="Gene3D" id="3.40.50.620">
    <property type="entry name" value="HUPs"/>
    <property type="match status" value="1"/>
</dbReference>
<dbReference type="InterPro" id="IPR003694">
    <property type="entry name" value="NAD_synthase"/>
</dbReference>
<dbReference type="EMBL" id="OMOF01000101">
    <property type="protein sequence ID" value="SPF38079.1"/>
    <property type="molecule type" value="Genomic_DNA"/>
</dbReference>
<dbReference type="GO" id="GO:0008795">
    <property type="term" value="F:NAD+ synthase activity"/>
    <property type="evidence" value="ECO:0007669"/>
    <property type="project" value="UniProtKB-UniRule"/>
</dbReference>
<feature type="binding site" description="in other chain" evidence="8">
    <location>
        <position position="123"/>
    </location>
    <ligand>
        <name>deamido-NAD(+)</name>
        <dbReference type="ChEBI" id="CHEBI:58437"/>
        <note>ligand shared between two neighboring subunits</note>
    </ligand>
</feature>
<evidence type="ECO:0000259" key="12">
    <source>
        <dbReference type="Pfam" id="PF02540"/>
    </source>
</evidence>
<keyword evidence="4 8" id="KW-0547">Nucleotide-binding</keyword>
<evidence type="ECO:0000256" key="11">
    <source>
        <dbReference type="SAM" id="MobiDB-lite"/>
    </source>
</evidence>
<keyword evidence="7 8" id="KW-0520">NAD</keyword>
<comment type="function">
    <text evidence="8">Catalyzes the ATP-dependent amidation of deamido-NAD to form NAD. Uses ammonia as a nitrogen source.</text>
</comment>
<keyword evidence="6 8" id="KW-0460">Magnesium</keyword>
<dbReference type="InterPro" id="IPR014729">
    <property type="entry name" value="Rossmann-like_a/b/a_fold"/>
</dbReference>
<dbReference type="GO" id="GO:0004359">
    <property type="term" value="F:glutaminase activity"/>
    <property type="evidence" value="ECO:0007669"/>
    <property type="project" value="InterPro"/>
</dbReference>
<feature type="binding site" description="in other chain" evidence="8">
    <location>
        <position position="156"/>
    </location>
    <ligand>
        <name>deamido-NAD(+)</name>
        <dbReference type="ChEBI" id="CHEBI:58437"/>
        <note>ligand shared between two neighboring subunits</note>
    </ligand>
</feature>
<dbReference type="OrthoDB" id="9803818at2"/>
<proteinExistence type="inferred from homology"/>
<feature type="domain" description="NAD/GMP synthase" evidence="12">
    <location>
        <begin position="11"/>
        <end position="245"/>
    </location>
</feature>
<dbReference type="GO" id="GO:0005524">
    <property type="term" value="F:ATP binding"/>
    <property type="evidence" value="ECO:0007669"/>
    <property type="project" value="UniProtKB-UniRule"/>
</dbReference>
<evidence type="ECO:0000256" key="2">
    <source>
        <dbReference type="ARBA" id="ARBA00022598"/>
    </source>
</evidence>
<dbReference type="AlphaFoldDB" id="A0A2U3KEK6"/>
<protein>
    <recommendedName>
        <fullName evidence="8 10">NH(3)-dependent NAD(+) synthetase</fullName>
        <ecNumber evidence="8 10">6.3.1.5</ecNumber>
    </recommendedName>
</protein>
<dbReference type="InterPro" id="IPR022310">
    <property type="entry name" value="NAD/GMP_synthase"/>
</dbReference>
<feature type="binding site" evidence="8">
    <location>
        <position position="194"/>
    </location>
    <ligand>
        <name>ATP</name>
        <dbReference type="ChEBI" id="CHEBI:30616"/>
    </ligand>
</feature>
<comment type="pathway">
    <text evidence="8">Cofactor biosynthesis; NAD(+) biosynthesis; NAD(+) from deamido-NAD(+) (ammonia route): step 1/1.</text>
</comment>
<keyword evidence="3 8" id="KW-0479">Metal-binding</keyword>
<dbReference type="InterPro" id="IPR022926">
    <property type="entry name" value="NH(3)-dep_NAD(+)_synth"/>
</dbReference>
<feature type="binding site" evidence="8">
    <location>
        <position position="148"/>
    </location>
    <ligand>
        <name>Mg(2+)</name>
        <dbReference type="ChEBI" id="CHEBI:18420"/>
    </ligand>
</feature>
<dbReference type="GO" id="GO:0046872">
    <property type="term" value="F:metal ion binding"/>
    <property type="evidence" value="ECO:0007669"/>
    <property type="project" value="UniProtKB-KW"/>
</dbReference>
<dbReference type="CDD" id="cd00553">
    <property type="entry name" value="NAD_synthase"/>
    <property type="match status" value="1"/>
</dbReference>
<dbReference type="GO" id="GO:0009435">
    <property type="term" value="P:NAD+ biosynthetic process"/>
    <property type="evidence" value="ECO:0007669"/>
    <property type="project" value="UniProtKB-UniRule"/>
</dbReference>
<sequence>MWTDDELTGRINQAVDWLRGKVAEAQANGVVVGISGGVDSAVVAGLCQQAFPDNCIAVVMPSHSNPDDKEDAFWVAEGFDLRPLEVDLSEVHSQVFAQVKRGLENQGCKLVGEKLSQGNLKARLRMSTLYAVANALNYLVVGTDNAPESYTGYFTKYGDGGVDILPISSLTKTEVRAWARMLGLPVNIATRVPTAGLWPGQTDESEMGLTYDLIDRYLLGEEVAPDVQERIETLHRQSEHKRQLPPSLELPKLERID</sequence>
<dbReference type="GO" id="GO:0003952">
    <property type="term" value="F:NAD+ synthase (glutamine-hydrolyzing) activity"/>
    <property type="evidence" value="ECO:0007669"/>
    <property type="project" value="InterPro"/>
</dbReference>
<feature type="binding site" evidence="8">
    <location>
        <position position="172"/>
    </location>
    <ligand>
        <name>ATP</name>
        <dbReference type="ChEBI" id="CHEBI:30616"/>
    </ligand>
</feature>
<reference evidence="14" key="1">
    <citation type="submission" date="2018-02" db="EMBL/GenBank/DDBJ databases">
        <authorList>
            <person name="Hausmann B."/>
        </authorList>
    </citation>
    <scope>NUCLEOTIDE SEQUENCE [LARGE SCALE GENOMIC DNA]</scope>
    <source>
        <strain evidence="14">Peat soil MAG SbF1</strain>
    </source>
</reference>